<dbReference type="Pfam" id="PF12689">
    <property type="entry name" value="Acid_PPase"/>
    <property type="match status" value="2"/>
</dbReference>
<feature type="region of interest" description="Disordered" evidence="1">
    <location>
        <begin position="1"/>
        <end position="51"/>
    </location>
</feature>
<dbReference type="PANTHER" id="PTHR17901">
    <property type="entry name" value="MAGNESIUM-DEPENDENT PHOSPHATASE 1 MDP1"/>
    <property type="match status" value="1"/>
</dbReference>
<dbReference type="Gene3D" id="3.40.50.1000">
    <property type="entry name" value="HAD superfamily/HAD-like"/>
    <property type="match status" value="1"/>
</dbReference>
<evidence type="ECO:0000313" key="2">
    <source>
        <dbReference type="EMBL" id="KAK5991465.1"/>
    </source>
</evidence>
<dbReference type="SUPFAM" id="SSF56784">
    <property type="entry name" value="HAD-like"/>
    <property type="match status" value="1"/>
</dbReference>
<protein>
    <submittedName>
        <fullName evidence="2">Magnesium-dependent phosphatase 1</fullName>
    </submittedName>
</protein>
<proteinExistence type="predicted"/>
<gene>
    <name evidence="2" type="ORF">PT974_09747</name>
</gene>
<dbReference type="InterPro" id="IPR010036">
    <property type="entry name" value="MDP_1_eu_arc"/>
</dbReference>
<feature type="region of interest" description="Disordered" evidence="1">
    <location>
        <begin position="118"/>
        <end position="141"/>
    </location>
</feature>
<feature type="compositionally biased region" description="Low complexity" evidence="1">
    <location>
        <begin position="11"/>
        <end position="51"/>
    </location>
</feature>
<accession>A0ABR0SH51</accession>
<dbReference type="InterPro" id="IPR036412">
    <property type="entry name" value="HAD-like_sf"/>
</dbReference>
<reference evidence="2 3" key="1">
    <citation type="submission" date="2024-01" db="EMBL/GenBank/DDBJ databases">
        <title>Complete genome of Cladobotryum mycophilum ATHUM6906.</title>
        <authorList>
            <person name="Christinaki A.C."/>
            <person name="Myridakis A.I."/>
            <person name="Kouvelis V.N."/>
        </authorList>
    </citation>
    <scope>NUCLEOTIDE SEQUENCE [LARGE SCALE GENOMIC DNA]</scope>
    <source>
        <strain evidence="2 3">ATHUM6906</strain>
    </source>
</reference>
<dbReference type="InterPro" id="IPR023214">
    <property type="entry name" value="HAD_sf"/>
</dbReference>
<comment type="caution">
    <text evidence="2">The sequence shown here is derived from an EMBL/GenBank/DDBJ whole genome shotgun (WGS) entry which is preliminary data.</text>
</comment>
<organism evidence="2 3">
    <name type="scientific">Cladobotryum mycophilum</name>
    <dbReference type="NCBI Taxonomy" id="491253"/>
    <lineage>
        <taxon>Eukaryota</taxon>
        <taxon>Fungi</taxon>
        <taxon>Dikarya</taxon>
        <taxon>Ascomycota</taxon>
        <taxon>Pezizomycotina</taxon>
        <taxon>Sordariomycetes</taxon>
        <taxon>Hypocreomycetidae</taxon>
        <taxon>Hypocreales</taxon>
        <taxon>Hypocreaceae</taxon>
        <taxon>Cladobotryum</taxon>
    </lineage>
</organism>
<dbReference type="Proteomes" id="UP001338125">
    <property type="component" value="Unassembled WGS sequence"/>
</dbReference>
<feature type="compositionally biased region" description="Pro residues" evidence="1">
    <location>
        <begin position="120"/>
        <end position="132"/>
    </location>
</feature>
<evidence type="ECO:0000313" key="3">
    <source>
        <dbReference type="Proteomes" id="UP001338125"/>
    </source>
</evidence>
<evidence type="ECO:0000256" key="1">
    <source>
        <dbReference type="SAM" id="MobiDB-lite"/>
    </source>
</evidence>
<sequence length="231" mass="25784">MMRKLSFPIASSSNTSISSSSIPSTPTTTTAPSTTTTTTTTTTPANLPSSLSDPSLPFPKLIVFDLDYTLWPFWVDTHATPPFKFNAQHTSATDRTGEEFAFYADDQTRRRIAHLGALPRPRPAQGPTPPPSSFSSSSFSSSIKRQHTTPSIDVFDGGLEIYPGGKIKHFEQLQKRNGGLRFEDVLFFDDEARDRETETLGLTMRLVRDGVSWEEVAKGVEEWRRRRKIQV</sequence>
<keyword evidence="3" id="KW-1185">Reference proteome</keyword>
<name>A0ABR0SH51_9HYPO</name>
<dbReference type="PANTHER" id="PTHR17901:SF14">
    <property type="entry name" value="MAGNESIUM-DEPENDENT PHOSPHATASE 1"/>
    <property type="match status" value="1"/>
</dbReference>
<dbReference type="EMBL" id="JAVFKD010000014">
    <property type="protein sequence ID" value="KAK5991465.1"/>
    <property type="molecule type" value="Genomic_DNA"/>
</dbReference>